<dbReference type="EMBL" id="BOVK01000015">
    <property type="protein sequence ID" value="GIQ68482.1"/>
    <property type="molecule type" value="Genomic_DNA"/>
</dbReference>
<evidence type="ECO:0000313" key="4">
    <source>
        <dbReference type="EMBL" id="GIQ68482.1"/>
    </source>
</evidence>
<proteinExistence type="predicted"/>
<evidence type="ECO:0000313" key="5">
    <source>
        <dbReference type="Proteomes" id="UP000677918"/>
    </source>
</evidence>
<keyword evidence="5" id="KW-1185">Reference proteome</keyword>
<dbReference type="PANTHER" id="PTHR43308:SF5">
    <property type="entry name" value="S-LAYER PROTEIN _ PEPTIDOGLYCAN ENDO-BETA-N-ACETYLGLUCOSAMINIDASE"/>
    <property type="match status" value="1"/>
</dbReference>
<keyword evidence="2" id="KW-0732">Signal</keyword>
<sequence length="480" mass="52600">MNRAIWKKSLLGLLAASVLISASPEAMAKGKDDKQDRKGKPTKGFQKQGFQGKGKVEIKINFADLGQDWDWATTNIARLASMKVFEGYEDGTFRPNKPVTRLEAVVTAVRLMGLREQAESEEEMATRLNFKDAEQIARKYPQAVGYIAVAAENDLFSETEDKLQPEKPADRLWIATMLVKALGLENEAKAKMNTQLNFKDADKIPAGSVGYVAVAVDRNIVFGYENKTFQPNKPVTRAEIAAFLDRAGMQLPEYRDGAIKGTVSAEVKDGVLLLTHDGKTERFMLDPNAFIWIEGKRAKAADLKAGDEITIRIFNNVVIFAEVSKRAGESGATLSLEGTVRADVSGNLLQVRRNGKDETYTLTKDTKIYREGREVAANALVRGDQISAYVQDGKVVWIVVTEAAEANTFSATGLFQGLTLNSKGNIATISILQTIDNQSQTSVYNVSDDVKLEGSLDDLLGTTVVILEGRNQLVTAIKIP</sequence>
<feature type="region of interest" description="Disordered" evidence="1">
    <location>
        <begin position="26"/>
        <end position="48"/>
    </location>
</feature>
<dbReference type="RefSeq" id="WP_213411061.1">
    <property type="nucleotide sequence ID" value="NZ_BOVK01000015.1"/>
</dbReference>
<name>A0A8J4M225_9BACL</name>
<feature type="chain" id="PRO_5035216202" description="SLH domain-containing protein" evidence="2">
    <location>
        <begin position="29"/>
        <end position="480"/>
    </location>
</feature>
<evidence type="ECO:0000259" key="3">
    <source>
        <dbReference type="PROSITE" id="PS51272"/>
    </source>
</evidence>
<gene>
    <name evidence="4" type="ORF">XYCOK13_13060</name>
</gene>
<protein>
    <recommendedName>
        <fullName evidence="3">SLH domain-containing protein</fullName>
    </recommendedName>
</protein>
<feature type="domain" description="SLH" evidence="3">
    <location>
        <begin position="195"/>
        <end position="258"/>
    </location>
</feature>
<dbReference type="AlphaFoldDB" id="A0A8J4M225"/>
<dbReference type="Pfam" id="PF00395">
    <property type="entry name" value="SLH"/>
    <property type="match status" value="2"/>
</dbReference>
<feature type="compositionally biased region" description="Basic and acidic residues" evidence="1">
    <location>
        <begin position="28"/>
        <end position="39"/>
    </location>
</feature>
<dbReference type="Proteomes" id="UP000677918">
    <property type="component" value="Unassembled WGS sequence"/>
</dbReference>
<feature type="domain" description="SLH" evidence="3">
    <location>
        <begin position="127"/>
        <end position="192"/>
    </location>
</feature>
<reference evidence="4" key="1">
    <citation type="submission" date="2021-04" db="EMBL/GenBank/DDBJ databases">
        <title>Draft genome sequence of Xylanibacillus composti strain K13.</title>
        <authorList>
            <person name="Uke A."/>
            <person name="Chhe C."/>
            <person name="Baramee S."/>
            <person name="Kosugi A."/>
        </authorList>
    </citation>
    <scope>NUCLEOTIDE SEQUENCE</scope>
    <source>
        <strain evidence="4">K13</strain>
    </source>
</reference>
<accession>A0A8J4M225</accession>
<comment type="caution">
    <text evidence="4">The sequence shown here is derived from an EMBL/GenBank/DDBJ whole genome shotgun (WGS) entry which is preliminary data.</text>
</comment>
<evidence type="ECO:0000256" key="2">
    <source>
        <dbReference type="SAM" id="SignalP"/>
    </source>
</evidence>
<dbReference type="InterPro" id="IPR001119">
    <property type="entry name" value="SLH_dom"/>
</dbReference>
<dbReference type="InterPro" id="IPR051465">
    <property type="entry name" value="Cell_Envelope_Struct_Comp"/>
</dbReference>
<dbReference type="PROSITE" id="PS51272">
    <property type="entry name" value="SLH"/>
    <property type="match status" value="3"/>
</dbReference>
<feature type="domain" description="SLH" evidence="3">
    <location>
        <begin position="59"/>
        <end position="122"/>
    </location>
</feature>
<feature type="signal peptide" evidence="2">
    <location>
        <begin position="1"/>
        <end position="28"/>
    </location>
</feature>
<organism evidence="4 5">
    <name type="scientific">Xylanibacillus composti</name>
    <dbReference type="NCBI Taxonomy" id="1572762"/>
    <lineage>
        <taxon>Bacteria</taxon>
        <taxon>Bacillati</taxon>
        <taxon>Bacillota</taxon>
        <taxon>Bacilli</taxon>
        <taxon>Bacillales</taxon>
        <taxon>Paenibacillaceae</taxon>
        <taxon>Xylanibacillus</taxon>
    </lineage>
</organism>
<dbReference type="PANTHER" id="PTHR43308">
    <property type="entry name" value="OUTER MEMBRANE PROTEIN ALPHA-RELATED"/>
    <property type="match status" value="1"/>
</dbReference>
<evidence type="ECO:0000256" key="1">
    <source>
        <dbReference type="SAM" id="MobiDB-lite"/>
    </source>
</evidence>